<feature type="compositionally biased region" description="Basic and acidic residues" evidence="1">
    <location>
        <begin position="204"/>
        <end position="214"/>
    </location>
</feature>
<feature type="region of interest" description="Disordered" evidence="1">
    <location>
        <begin position="1"/>
        <end position="214"/>
    </location>
</feature>
<sequence length="626" mass="67412">MSFRPGRNQSSGLTIHPPSPSIGQQNISTPTNLYHSNPLISSPRRAPLPPSPTHSTTSSTTPWFDDRVRGGSFDVPRGEYPPPLPSKTEKRLPLPPGQAPLSPHRNGRGGYVGAYDNKLVSSTLSQLPPLPPLSPTPTGTSSISHNSGLGSGHLSSAPLLKTPSGSAHSSTLASVASRPSFSQPSSSSGIVVLPDGTALATSGGDHHDRHTDRGDIGIGLGRSIIETMAHSSPSSPWSLLTVHVLPLFAGGALKTPIEDLNQLCHSHIIATSQRAQPSRIVALLSSDFREFVASGMLTLKSKFETLDEPKIISRAAEVWSFFWGQVLPYLEGVFLPFTQIRDLPSTSHSTSLNSATALHPIPVRHILLSGFLIHIVLPLVPRLSPLVSASTQNGAPPSASDLQRILQMSLVLSTQARFSSFLPGHERRDEEIRLGVEDLGKTVRRRMQRTLEDVPSPTKRPDSTINMNRISLQRGQSFTNGRYRRKGWRASSNFGQTWGIPSEGSQPMIARQQSDTLGQIPEQKWGRPRVDEEDEEEATPGQSFAYPRNTVRDDGYSAAPSTMASTAGGSTFTAGASTMRGGDSVATTFDLSQKTPQAETYAARRRGRTMSAGSSDLTPLANVMRR</sequence>
<organism evidence="2 3">
    <name type="scientific">Papiliotrema laurentii</name>
    <name type="common">Cryptococcus laurentii</name>
    <dbReference type="NCBI Taxonomy" id="5418"/>
    <lineage>
        <taxon>Eukaryota</taxon>
        <taxon>Fungi</taxon>
        <taxon>Dikarya</taxon>
        <taxon>Basidiomycota</taxon>
        <taxon>Agaricomycotina</taxon>
        <taxon>Tremellomycetes</taxon>
        <taxon>Tremellales</taxon>
        <taxon>Rhynchogastremaceae</taxon>
        <taxon>Papiliotrema</taxon>
    </lineage>
</organism>
<dbReference type="GO" id="GO:0038203">
    <property type="term" value="P:TORC2 signaling"/>
    <property type="evidence" value="ECO:0007669"/>
    <property type="project" value="TreeGrafter"/>
</dbReference>
<feature type="region of interest" description="Disordered" evidence="1">
    <location>
        <begin position="592"/>
        <end position="626"/>
    </location>
</feature>
<dbReference type="PANTHER" id="PTHR32428:SF2">
    <property type="entry name" value="TARGET OF RAPAMYCIN COMPLEX 2 SUBUNIT BIT61-RELATED"/>
    <property type="match status" value="1"/>
</dbReference>
<dbReference type="Proteomes" id="UP001182556">
    <property type="component" value="Unassembled WGS sequence"/>
</dbReference>
<feature type="compositionally biased region" description="Low complexity" evidence="1">
    <location>
        <begin position="174"/>
        <end position="188"/>
    </location>
</feature>
<reference evidence="2" key="1">
    <citation type="submission" date="2023-02" db="EMBL/GenBank/DDBJ databases">
        <title>Identification and recombinant expression of a fungal hydrolase from Papiliotrema laurentii that hydrolyzes apple cutin and clears colloidal polyester polyurethane.</title>
        <authorList>
            <consortium name="DOE Joint Genome Institute"/>
            <person name="Roman V.A."/>
            <person name="Bojanowski C."/>
            <person name="Crable B.R."/>
            <person name="Wagner D.N."/>
            <person name="Hung C.S."/>
            <person name="Nadeau L.J."/>
            <person name="Schratz L."/>
            <person name="Haridas S."/>
            <person name="Pangilinan J."/>
            <person name="Lipzen A."/>
            <person name="Na H."/>
            <person name="Yan M."/>
            <person name="Ng V."/>
            <person name="Grigoriev I.V."/>
            <person name="Spatafora J.W."/>
            <person name="Barlow D."/>
            <person name="Biffinger J."/>
            <person name="Kelley-Loughnane N."/>
            <person name="Varaljay V.A."/>
            <person name="Crookes-Goodson W.J."/>
        </authorList>
    </citation>
    <scope>NUCLEOTIDE SEQUENCE</scope>
    <source>
        <strain evidence="2">5307AH</strain>
    </source>
</reference>
<feature type="compositionally biased region" description="Low complexity" evidence="1">
    <location>
        <begin position="136"/>
        <end position="156"/>
    </location>
</feature>
<protein>
    <submittedName>
        <fullName evidence="2">HbrB-like-domain-containing protein</fullName>
    </submittedName>
</protein>
<feature type="region of interest" description="Disordered" evidence="1">
    <location>
        <begin position="514"/>
        <end position="550"/>
    </location>
</feature>
<dbReference type="AlphaFoldDB" id="A0AAD9L8N0"/>
<feature type="compositionally biased region" description="Low complexity" evidence="1">
    <location>
        <begin position="53"/>
        <end position="62"/>
    </location>
</feature>
<accession>A0AAD9L8N0</accession>
<dbReference type="InterPro" id="IPR013745">
    <property type="entry name" value="Bit61/PRR5"/>
</dbReference>
<dbReference type="PANTHER" id="PTHR32428">
    <property type="entry name" value="TARGET OF RAPAMYCIN COMPLEX 2 SUBUNIT BIT61-RELATED"/>
    <property type="match status" value="1"/>
</dbReference>
<evidence type="ECO:0000313" key="2">
    <source>
        <dbReference type="EMBL" id="KAK1927320.1"/>
    </source>
</evidence>
<keyword evidence="3" id="KW-1185">Reference proteome</keyword>
<comment type="caution">
    <text evidence="2">The sequence shown here is derived from an EMBL/GenBank/DDBJ whole genome shotgun (WGS) entry which is preliminary data.</text>
</comment>
<gene>
    <name evidence="2" type="ORF">DB88DRAFT_537282</name>
</gene>
<dbReference type="EMBL" id="JAODAN010000001">
    <property type="protein sequence ID" value="KAK1927320.1"/>
    <property type="molecule type" value="Genomic_DNA"/>
</dbReference>
<feature type="compositionally biased region" description="Polar residues" evidence="1">
    <location>
        <begin position="163"/>
        <end position="173"/>
    </location>
</feature>
<evidence type="ECO:0000256" key="1">
    <source>
        <dbReference type="SAM" id="MobiDB-lite"/>
    </source>
</evidence>
<dbReference type="GO" id="GO:0031932">
    <property type="term" value="C:TORC2 complex"/>
    <property type="evidence" value="ECO:0007669"/>
    <property type="project" value="TreeGrafter"/>
</dbReference>
<dbReference type="Pfam" id="PF08539">
    <property type="entry name" value="HbrB"/>
    <property type="match status" value="1"/>
</dbReference>
<feature type="compositionally biased region" description="Polar residues" evidence="1">
    <location>
        <begin position="21"/>
        <end position="35"/>
    </location>
</feature>
<evidence type="ECO:0000313" key="3">
    <source>
        <dbReference type="Proteomes" id="UP001182556"/>
    </source>
</evidence>
<name>A0AAD9L8N0_PAPLA</name>
<proteinExistence type="predicted"/>